<dbReference type="GO" id="GO:0046872">
    <property type="term" value="F:metal ion binding"/>
    <property type="evidence" value="ECO:0007669"/>
    <property type="project" value="UniProtKB-KW"/>
</dbReference>
<dbReference type="Proteomes" id="UP000092876">
    <property type="component" value="Unassembled WGS sequence"/>
</dbReference>
<keyword evidence="6 12" id="KW-0812">Transmembrane</keyword>
<evidence type="ECO:0000256" key="1">
    <source>
        <dbReference type="ARBA" id="ARBA00004651"/>
    </source>
</evidence>
<evidence type="ECO:0000256" key="9">
    <source>
        <dbReference type="ARBA" id="ARBA00022989"/>
    </source>
</evidence>
<dbReference type="PANTHER" id="PTHR43141">
    <property type="entry name" value="CYTOCHROME BD2 SUBUNIT II"/>
    <property type="match status" value="1"/>
</dbReference>
<dbReference type="AlphaFoldDB" id="A0A1C3IR95"/>
<dbReference type="GO" id="GO:0009055">
    <property type="term" value="F:electron transfer activity"/>
    <property type="evidence" value="ECO:0007669"/>
    <property type="project" value="TreeGrafter"/>
</dbReference>
<evidence type="ECO:0000256" key="8">
    <source>
        <dbReference type="ARBA" id="ARBA00022982"/>
    </source>
</evidence>
<evidence type="ECO:0000256" key="6">
    <source>
        <dbReference type="ARBA" id="ARBA00022692"/>
    </source>
</evidence>
<accession>A0A1C3IR95</accession>
<keyword evidence="13" id="KW-0560">Oxidoreductase</keyword>
<dbReference type="GO" id="GO:0019646">
    <property type="term" value="P:aerobic electron transport chain"/>
    <property type="evidence" value="ECO:0007669"/>
    <property type="project" value="TreeGrafter"/>
</dbReference>
<sequence length="409" mass="45534">MFEYDTLRLIWWVLIGVLLIGFMITDGFDMGVGALLPFIGKTNSERRVMINSIAPHWDGNQVWLITAGGALFAAWPLVYATSFSSLYVAMYLVLISLWLRPLALEYRAKIDNDQWRKVCDLAISFSGFFPPILFGVAFGNLMQGLPFSLNSLLMVEYHGSFVDLLNPFALLCGFVGLLMALLQGSAWLMMKTTDALYNKVRLVAQVSAILVVSLMVLGGLTISYIDGYLIASELNHSAVSNPLNKHAIAETGAWLSNFEIYPWMWFAPIGSVFIPLLALIGARLKLDAITFISSSLTNACIILTTGFSMFPFIIPSSVKPSHSLTLWDSTSSELTLNIMTGVAFVMVPIILCYTAFSYRTMFGRLDNEYVERNGNSLYYGVSHVVFCLDIRLISSLCICSFECHQPREK</sequence>
<evidence type="ECO:0000256" key="7">
    <source>
        <dbReference type="ARBA" id="ARBA00022723"/>
    </source>
</evidence>
<comment type="similarity">
    <text evidence="2">Belongs to the cytochrome ubiquinol oxidase subunit 2 family.</text>
</comment>
<dbReference type="Pfam" id="PF02322">
    <property type="entry name" value="Cyt_bd_oxida_II"/>
    <property type="match status" value="1"/>
</dbReference>
<evidence type="ECO:0000256" key="11">
    <source>
        <dbReference type="ARBA" id="ARBA00023136"/>
    </source>
</evidence>
<keyword evidence="5" id="KW-0349">Heme</keyword>
<evidence type="ECO:0000256" key="2">
    <source>
        <dbReference type="ARBA" id="ARBA00007543"/>
    </source>
</evidence>
<keyword evidence="9 12" id="KW-1133">Transmembrane helix</keyword>
<evidence type="ECO:0000256" key="12">
    <source>
        <dbReference type="SAM" id="Phobius"/>
    </source>
</evidence>
<dbReference type="EC" id="1.10.3.10" evidence="13"/>
<keyword evidence="7" id="KW-0479">Metal-binding</keyword>
<evidence type="ECO:0000313" key="14">
    <source>
        <dbReference type="Proteomes" id="UP000092876"/>
    </source>
</evidence>
<feature type="transmembrane region" description="Helical" evidence="12">
    <location>
        <begin position="296"/>
        <end position="314"/>
    </location>
</feature>
<keyword evidence="4" id="KW-1003">Cell membrane</keyword>
<keyword evidence="11 12" id="KW-0472">Membrane</keyword>
<feature type="transmembrane region" description="Helical" evidence="12">
    <location>
        <begin position="12"/>
        <end position="40"/>
    </location>
</feature>
<dbReference type="PIRSF" id="PIRSF000267">
    <property type="entry name" value="Cyt_oxidse_sub2"/>
    <property type="match status" value="1"/>
</dbReference>
<dbReference type="NCBIfam" id="TIGR00203">
    <property type="entry name" value="cydB"/>
    <property type="match status" value="1"/>
</dbReference>
<evidence type="ECO:0000256" key="3">
    <source>
        <dbReference type="ARBA" id="ARBA00022448"/>
    </source>
</evidence>
<proteinExistence type="inferred from homology"/>
<evidence type="ECO:0000256" key="5">
    <source>
        <dbReference type="ARBA" id="ARBA00022617"/>
    </source>
</evidence>
<gene>
    <name evidence="13" type="primary">cydB_2</name>
    <name evidence="13" type="ORF">VAT7223_01909</name>
</gene>
<feature type="transmembrane region" description="Helical" evidence="12">
    <location>
        <begin position="334"/>
        <end position="356"/>
    </location>
</feature>
<feature type="transmembrane region" description="Helical" evidence="12">
    <location>
        <begin position="263"/>
        <end position="284"/>
    </location>
</feature>
<evidence type="ECO:0000256" key="4">
    <source>
        <dbReference type="ARBA" id="ARBA00022475"/>
    </source>
</evidence>
<dbReference type="PANTHER" id="PTHR43141:SF5">
    <property type="entry name" value="CYTOCHROME BD-I UBIQUINOL OXIDASE SUBUNIT 2"/>
    <property type="match status" value="1"/>
</dbReference>
<feature type="transmembrane region" description="Helical" evidence="12">
    <location>
        <begin position="202"/>
        <end position="225"/>
    </location>
</feature>
<keyword evidence="8" id="KW-0249">Electron transport</keyword>
<keyword evidence="10" id="KW-0408">Iron</keyword>
<keyword evidence="3" id="KW-0813">Transport</keyword>
<feature type="transmembrane region" description="Helical" evidence="12">
    <location>
        <begin position="118"/>
        <end position="142"/>
    </location>
</feature>
<protein>
    <submittedName>
        <fullName evidence="13">Cytochrome bd-I ubiquinol oxidase subunit 2</fullName>
        <ecNumber evidence="13">1.10.3.10</ecNumber>
    </submittedName>
</protein>
<evidence type="ECO:0000256" key="10">
    <source>
        <dbReference type="ARBA" id="ARBA00023004"/>
    </source>
</evidence>
<dbReference type="GO" id="GO:0016682">
    <property type="term" value="F:oxidoreductase activity, acting on diphenols and related substances as donors, oxygen as acceptor"/>
    <property type="evidence" value="ECO:0007669"/>
    <property type="project" value="TreeGrafter"/>
</dbReference>
<comment type="subcellular location">
    <subcellularLocation>
        <location evidence="1">Cell membrane</location>
        <topology evidence="1">Multi-pass membrane protein</topology>
    </subcellularLocation>
</comment>
<organism evidence="13 14">
    <name type="scientific">Vibrio atlanticus</name>
    <dbReference type="NCBI Taxonomy" id="693153"/>
    <lineage>
        <taxon>Bacteria</taxon>
        <taxon>Pseudomonadati</taxon>
        <taxon>Pseudomonadota</taxon>
        <taxon>Gammaproteobacteria</taxon>
        <taxon>Vibrionales</taxon>
        <taxon>Vibrionaceae</taxon>
        <taxon>Vibrio</taxon>
    </lineage>
</organism>
<reference evidence="14" key="1">
    <citation type="submission" date="2016-06" db="EMBL/GenBank/DDBJ databases">
        <authorList>
            <person name="Rodrigo-Torres Lidia"/>
            <person name="Arahal R.David."/>
        </authorList>
    </citation>
    <scope>NUCLEOTIDE SEQUENCE [LARGE SCALE GENOMIC DNA]</scope>
    <source>
        <strain evidence="14">CECT 7223</strain>
    </source>
</reference>
<feature type="transmembrane region" description="Helical" evidence="12">
    <location>
        <begin position="86"/>
        <end position="106"/>
    </location>
</feature>
<feature type="transmembrane region" description="Helical" evidence="12">
    <location>
        <begin position="168"/>
        <end position="190"/>
    </location>
</feature>
<dbReference type="EMBL" id="FLQP01000024">
    <property type="protein sequence ID" value="SBS63935.1"/>
    <property type="molecule type" value="Genomic_DNA"/>
</dbReference>
<evidence type="ECO:0000313" key="13">
    <source>
        <dbReference type="EMBL" id="SBS63935.1"/>
    </source>
</evidence>
<dbReference type="GO" id="GO:0070069">
    <property type="term" value="C:cytochrome complex"/>
    <property type="evidence" value="ECO:0007669"/>
    <property type="project" value="TreeGrafter"/>
</dbReference>
<dbReference type="GO" id="GO:0005886">
    <property type="term" value="C:plasma membrane"/>
    <property type="evidence" value="ECO:0007669"/>
    <property type="project" value="UniProtKB-SubCell"/>
</dbReference>
<name>A0A1C3IR95_9VIBR</name>
<dbReference type="InterPro" id="IPR003317">
    <property type="entry name" value="Cyt-d_oxidase_su2"/>
</dbReference>